<keyword evidence="2" id="KW-0732">Signal</keyword>
<name>A0AAD2CG58_9STRA</name>
<keyword evidence="3" id="KW-0677">Repeat</keyword>
<evidence type="ECO:0000256" key="6">
    <source>
        <dbReference type="SAM" id="Phobius"/>
    </source>
</evidence>
<evidence type="ECO:0000256" key="2">
    <source>
        <dbReference type="ARBA" id="ARBA00022729"/>
    </source>
</evidence>
<proteinExistence type="predicted"/>
<dbReference type="GO" id="GO:0016020">
    <property type="term" value="C:membrane"/>
    <property type="evidence" value="ECO:0007669"/>
    <property type="project" value="UniProtKB-SubCell"/>
</dbReference>
<evidence type="ECO:0000256" key="5">
    <source>
        <dbReference type="SAM" id="MobiDB-lite"/>
    </source>
</evidence>
<dbReference type="AlphaFoldDB" id="A0AAD2CG58"/>
<dbReference type="PANTHER" id="PTHR48057">
    <property type="entry name" value="LEUCINE-RICH REPEAT SERINE/THREONINE-PROTEIN KINASE 1"/>
    <property type="match status" value="1"/>
</dbReference>
<dbReference type="EMBL" id="CAKOGP040000158">
    <property type="protein sequence ID" value="CAJ1931540.1"/>
    <property type="molecule type" value="Genomic_DNA"/>
</dbReference>
<protein>
    <recommendedName>
        <fullName evidence="9">Leucine-rich repeat-containing N-terminal plant-type domain-containing protein</fullName>
    </recommendedName>
</protein>
<keyword evidence="6" id="KW-0812">Transmembrane</keyword>
<feature type="compositionally biased region" description="Basic and acidic residues" evidence="5">
    <location>
        <begin position="202"/>
        <end position="217"/>
    </location>
</feature>
<keyword evidence="4 6" id="KW-0472">Membrane</keyword>
<comment type="subcellular location">
    <subcellularLocation>
        <location evidence="1">Membrane</location>
    </subcellularLocation>
</comment>
<evidence type="ECO:0008006" key="9">
    <source>
        <dbReference type="Google" id="ProtNLM"/>
    </source>
</evidence>
<feature type="region of interest" description="Disordered" evidence="5">
    <location>
        <begin position="202"/>
        <end position="233"/>
    </location>
</feature>
<dbReference type="PANTHER" id="PTHR48057:SF25">
    <property type="entry name" value="LEUCINE-RICH REPEAT-CONTAINING N-TERMINAL PLANT-TYPE DOMAIN-CONTAINING PROTEIN"/>
    <property type="match status" value="1"/>
</dbReference>
<organism evidence="7 8">
    <name type="scientific">Cylindrotheca closterium</name>
    <dbReference type="NCBI Taxonomy" id="2856"/>
    <lineage>
        <taxon>Eukaryota</taxon>
        <taxon>Sar</taxon>
        <taxon>Stramenopiles</taxon>
        <taxon>Ochrophyta</taxon>
        <taxon>Bacillariophyta</taxon>
        <taxon>Bacillariophyceae</taxon>
        <taxon>Bacillariophycidae</taxon>
        <taxon>Bacillariales</taxon>
        <taxon>Bacillariaceae</taxon>
        <taxon>Cylindrotheca</taxon>
    </lineage>
</organism>
<dbReference type="InterPro" id="IPR001611">
    <property type="entry name" value="Leu-rich_rpt"/>
</dbReference>
<gene>
    <name evidence="7" type="ORF">CYCCA115_LOCUS2434</name>
</gene>
<dbReference type="Gene3D" id="3.80.10.10">
    <property type="entry name" value="Ribonuclease Inhibitor"/>
    <property type="match status" value="2"/>
</dbReference>
<comment type="caution">
    <text evidence="7">The sequence shown here is derived from an EMBL/GenBank/DDBJ whole genome shotgun (WGS) entry which is preliminary data.</text>
</comment>
<dbReference type="SUPFAM" id="SSF52058">
    <property type="entry name" value="L domain-like"/>
    <property type="match status" value="1"/>
</dbReference>
<dbReference type="InterPro" id="IPR032675">
    <property type="entry name" value="LRR_dom_sf"/>
</dbReference>
<evidence type="ECO:0000256" key="3">
    <source>
        <dbReference type="ARBA" id="ARBA00022737"/>
    </source>
</evidence>
<keyword evidence="6" id="KW-1133">Transmembrane helix</keyword>
<dbReference type="Proteomes" id="UP001295423">
    <property type="component" value="Unassembled WGS sequence"/>
</dbReference>
<feature type="compositionally biased region" description="Polar residues" evidence="5">
    <location>
        <begin position="224"/>
        <end position="233"/>
    </location>
</feature>
<accession>A0AAD2CG58</accession>
<feature type="region of interest" description="Disordered" evidence="5">
    <location>
        <begin position="480"/>
        <end position="539"/>
    </location>
</feature>
<sequence length="839" mass="91810">MSESVDTAKAAAKLEAIEAINREPSFTAEVKSALIEAYLQEDISVEGAQSTQLSFIVGSKAAAPREDRNESDISTKRDLIAAIYQDNTLSPKEKHLQVQALVGPDQPNFVQNGTANARGRAVQAIYKDDTLSPREKLERVHVLMEANAAPARNTTSRLASALARRRRPRPAVEIVSVSPDHISSSVTGDSVSQLEQDSYFKDEFSKGSRSHPSDDGTRTYGRSEASTKQSNSLVVDTDTLSDISDGQDNNKRLYVMLFCAVVFFWAIVGPLLGSYWDDITGNGDKGTVFEISTLSPTAFTTQEPTAMVHFPPSTNQCLRISQGNSVFGQEEMAIKSFRLDVDVTLNLATSDASSLMDTVAEAMQRILAPTLAGCPKNLLVSAQGVRGRDRRRLIKDYVVGSAKVEAVPGSDNGNCAQNYNACFRMKVALELYMKGYESNLRVINHINGIFGRKDLFNVLELSAPFEDVEVINVLATAETTDVPTSEPSLPPTGKPTGAVTLTPTRSPTLSPTGNTRIPTRWPTNRPTPAPQTPPPTMSRRSHIEQSLRNIPLTNVDAYDWLFNADYWVPSTLTASTDAGVWIDRYVLMTLYYTSQGPTWGIRNGWGASINHCSWVGVSCHSSNNRVSGVELRGNLMIGSFPRELMALTKLTALDLSQNTFAGSLPTEIGLMTDLRTLNLNSMGLTGSIPDRIGNLSNLRLLDMSNNAMEATIPTQVARMTSLRSFLMPNNLLFGELPTQFRQCSNMEYFDLSNNQMSGSIPRRIMAMTNLVFLGLANNNFQNNIPSEVVDLTKLQILRLDGNELSGFIPALPLGLVDCTLAGNSFSEDIYSLLRGCRVE</sequence>
<dbReference type="FunFam" id="3.80.10.10:FF:000400">
    <property type="entry name" value="Nuclear pore complex protein NUP107"/>
    <property type="match status" value="1"/>
</dbReference>
<dbReference type="InterPro" id="IPR052595">
    <property type="entry name" value="LRRC69/RLP"/>
</dbReference>
<dbReference type="Pfam" id="PF00560">
    <property type="entry name" value="LRR_1"/>
    <property type="match status" value="2"/>
</dbReference>
<evidence type="ECO:0000256" key="1">
    <source>
        <dbReference type="ARBA" id="ARBA00004370"/>
    </source>
</evidence>
<feature type="compositionally biased region" description="Pro residues" evidence="5">
    <location>
        <begin position="525"/>
        <end position="536"/>
    </location>
</feature>
<reference evidence="7" key="1">
    <citation type="submission" date="2023-08" db="EMBL/GenBank/DDBJ databases">
        <authorList>
            <person name="Audoor S."/>
            <person name="Bilcke G."/>
        </authorList>
    </citation>
    <scope>NUCLEOTIDE SEQUENCE</scope>
</reference>
<feature type="compositionally biased region" description="Low complexity" evidence="5">
    <location>
        <begin position="500"/>
        <end position="512"/>
    </location>
</feature>
<evidence type="ECO:0000313" key="8">
    <source>
        <dbReference type="Proteomes" id="UP001295423"/>
    </source>
</evidence>
<evidence type="ECO:0000256" key="4">
    <source>
        <dbReference type="ARBA" id="ARBA00023136"/>
    </source>
</evidence>
<evidence type="ECO:0000313" key="7">
    <source>
        <dbReference type="EMBL" id="CAJ1931540.1"/>
    </source>
</evidence>
<keyword evidence="8" id="KW-1185">Reference proteome</keyword>
<feature type="transmembrane region" description="Helical" evidence="6">
    <location>
        <begin position="253"/>
        <end position="276"/>
    </location>
</feature>